<dbReference type="InterPro" id="IPR020904">
    <property type="entry name" value="Sc_DH/Rdtase_CS"/>
</dbReference>
<dbReference type="Pfam" id="PF00106">
    <property type="entry name" value="adh_short"/>
    <property type="match status" value="1"/>
</dbReference>
<keyword evidence="3" id="KW-0560">Oxidoreductase</keyword>
<dbReference type="SUPFAM" id="SSF51735">
    <property type="entry name" value="NAD(P)-binding Rossmann-fold domains"/>
    <property type="match status" value="1"/>
</dbReference>
<dbReference type="Gene3D" id="3.40.50.720">
    <property type="entry name" value="NAD(P)-binding Rossmann-like Domain"/>
    <property type="match status" value="1"/>
</dbReference>
<evidence type="ECO:0000256" key="4">
    <source>
        <dbReference type="RuleBase" id="RU000363"/>
    </source>
</evidence>
<accession>A0ABX8B2I3</accession>
<dbReference type="PRINTS" id="PR00080">
    <property type="entry name" value="SDRFAMILY"/>
</dbReference>
<evidence type="ECO:0000256" key="3">
    <source>
        <dbReference type="ARBA" id="ARBA00023002"/>
    </source>
</evidence>
<gene>
    <name evidence="5" type="ORF">J8C05_04340</name>
</gene>
<dbReference type="PRINTS" id="PR00081">
    <property type="entry name" value="GDHRDH"/>
</dbReference>
<dbReference type="CDD" id="cd05233">
    <property type="entry name" value="SDR_c"/>
    <property type="match status" value="1"/>
</dbReference>
<name>A0ABX8B2I3_9BACT</name>
<reference evidence="5 6" key="1">
    <citation type="submission" date="2021-03" db="EMBL/GenBank/DDBJ databases">
        <title>Genomic and phenotypic characterization of Chloracidobacterium isolates provides evidence for multiple species.</title>
        <authorList>
            <person name="Saini M.K."/>
            <person name="Costas A.M.G."/>
            <person name="Tank M."/>
            <person name="Bryant D.A."/>
        </authorList>
    </citation>
    <scope>NUCLEOTIDE SEQUENCE [LARGE SCALE GENOMIC DNA]</scope>
    <source>
        <strain evidence="5 6">N</strain>
    </source>
</reference>
<dbReference type="InterPro" id="IPR002347">
    <property type="entry name" value="SDR_fam"/>
</dbReference>
<evidence type="ECO:0000313" key="6">
    <source>
        <dbReference type="Proteomes" id="UP000677668"/>
    </source>
</evidence>
<dbReference type="InterPro" id="IPR036291">
    <property type="entry name" value="NAD(P)-bd_dom_sf"/>
</dbReference>
<protein>
    <submittedName>
        <fullName evidence="5">SDR family oxidoreductase</fullName>
    </submittedName>
</protein>
<evidence type="ECO:0000256" key="1">
    <source>
        <dbReference type="ARBA" id="ARBA00006484"/>
    </source>
</evidence>
<dbReference type="PROSITE" id="PS00061">
    <property type="entry name" value="ADH_SHORT"/>
    <property type="match status" value="1"/>
</dbReference>
<dbReference type="PANTHER" id="PTHR43391:SF14">
    <property type="entry name" value="DEHYDROGENASE_REDUCTASE SDR FAMILY PROTEIN 7-LIKE"/>
    <property type="match status" value="1"/>
</dbReference>
<keyword evidence="2" id="KW-0521">NADP</keyword>
<sequence>MSSVMLVTGSASGIGRYVAEAYYRAGHRVVFADRAVARVNDICAALAAEAGGEAVPWALDVRDEQAWEAAIADTVSRWGQLDLVLNIAGYLHVDALLAAPLAAVHDHLDINAKGVIFGTLLAARQMVRQPHGGHIINVASLAGIAAVPGLTLYTASKFAVRGFSLAAAQELAPHKVSVTVVCPDAVQTPMLDLQVHRAEAALTFSGGRILSVAEVATAIEEARQRRPLEVTLPRHRGWLAKLTSLYPPLTTWVAAYLCQRGQRRQATWQQKPG</sequence>
<dbReference type="RefSeq" id="WP_211422958.1">
    <property type="nucleotide sequence ID" value="NZ_CP072642.1"/>
</dbReference>
<dbReference type="EMBL" id="CP072642">
    <property type="protein sequence ID" value="QUV94683.1"/>
    <property type="molecule type" value="Genomic_DNA"/>
</dbReference>
<comment type="similarity">
    <text evidence="1 4">Belongs to the short-chain dehydrogenases/reductases (SDR) family.</text>
</comment>
<dbReference type="Proteomes" id="UP000677668">
    <property type="component" value="Chromosome 1"/>
</dbReference>
<proteinExistence type="inferred from homology"/>
<organism evidence="5 6">
    <name type="scientific">Chloracidobacterium sp. N</name>
    <dbReference type="NCBI Taxonomy" id="2821540"/>
    <lineage>
        <taxon>Bacteria</taxon>
        <taxon>Pseudomonadati</taxon>
        <taxon>Acidobacteriota</taxon>
        <taxon>Terriglobia</taxon>
        <taxon>Terriglobales</taxon>
        <taxon>Acidobacteriaceae</taxon>
        <taxon>Chloracidobacterium</taxon>
        <taxon>Chloracidobacterium aggregatum</taxon>
    </lineage>
</organism>
<dbReference type="PANTHER" id="PTHR43391">
    <property type="entry name" value="RETINOL DEHYDROGENASE-RELATED"/>
    <property type="match status" value="1"/>
</dbReference>
<evidence type="ECO:0000256" key="2">
    <source>
        <dbReference type="ARBA" id="ARBA00022857"/>
    </source>
</evidence>
<evidence type="ECO:0000313" key="5">
    <source>
        <dbReference type="EMBL" id="QUV94683.1"/>
    </source>
</evidence>
<keyword evidence="6" id="KW-1185">Reference proteome</keyword>